<comment type="caution">
    <text evidence="2">The sequence shown here is derived from an EMBL/GenBank/DDBJ whole genome shotgun (WGS) entry which is preliminary data.</text>
</comment>
<keyword evidence="3" id="KW-1185">Reference proteome</keyword>
<organism evidence="2 3">
    <name type="scientific">Saccharopolyspora halophila</name>
    <dbReference type="NCBI Taxonomy" id="405551"/>
    <lineage>
        <taxon>Bacteria</taxon>
        <taxon>Bacillati</taxon>
        <taxon>Actinomycetota</taxon>
        <taxon>Actinomycetes</taxon>
        <taxon>Pseudonocardiales</taxon>
        <taxon>Pseudonocardiaceae</taxon>
        <taxon>Saccharopolyspora</taxon>
    </lineage>
</organism>
<feature type="transmembrane region" description="Helical" evidence="1">
    <location>
        <begin position="90"/>
        <end position="112"/>
    </location>
</feature>
<gene>
    <name evidence="2" type="ORF">GCM10009854_36380</name>
</gene>
<dbReference type="RefSeq" id="WP_344133938.1">
    <property type="nucleotide sequence ID" value="NZ_BAAARA010000013.1"/>
</dbReference>
<feature type="transmembrane region" description="Helical" evidence="1">
    <location>
        <begin position="124"/>
        <end position="144"/>
    </location>
</feature>
<evidence type="ECO:0000313" key="2">
    <source>
        <dbReference type="EMBL" id="GAA2354995.1"/>
    </source>
</evidence>
<evidence type="ECO:0000256" key="1">
    <source>
        <dbReference type="SAM" id="Phobius"/>
    </source>
</evidence>
<dbReference type="Proteomes" id="UP001501218">
    <property type="component" value="Unassembled WGS sequence"/>
</dbReference>
<name>A0ABN3GLL1_9PSEU</name>
<feature type="transmembrane region" description="Helical" evidence="1">
    <location>
        <begin position="65"/>
        <end position="83"/>
    </location>
</feature>
<dbReference type="EMBL" id="BAAARA010000013">
    <property type="protein sequence ID" value="GAA2354995.1"/>
    <property type="molecule type" value="Genomic_DNA"/>
</dbReference>
<reference evidence="2 3" key="1">
    <citation type="journal article" date="2019" name="Int. J. Syst. Evol. Microbiol.">
        <title>The Global Catalogue of Microorganisms (GCM) 10K type strain sequencing project: providing services to taxonomists for standard genome sequencing and annotation.</title>
        <authorList>
            <consortium name="The Broad Institute Genomics Platform"/>
            <consortium name="The Broad Institute Genome Sequencing Center for Infectious Disease"/>
            <person name="Wu L."/>
            <person name="Ma J."/>
        </authorList>
    </citation>
    <scope>NUCLEOTIDE SEQUENCE [LARGE SCALE GENOMIC DNA]</scope>
    <source>
        <strain evidence="2 3">JCM 16221</strain>
    </source>
</reference>
<keyword evidence="1" id="KW-1133">Transmembrane helix</keyword>
<proteinExistence type="predicted"/>
<keyword evidence="1" id="KW-0472">Membrane</keyword>
<sequence length="146" mass="15854">MNESRTPEDEPQLTPSAALGNATEVDAKARRAARWPAWLWLAMAVAMTVHLIGSPLMPDGWPRTVVEFLPLIFAVCGIVYSALQRAESKLLIRLVWPVTGVFVVLVLAAVLLREFVLPDGSVPGIVITGLLPAIPCVYGAWRVLAE</sequence>
<protein>
    <submittedName>
        <fullName evidence="2">Uncharacterized protein</fullName>
    </submittedName>
</protein>
<feature type="transmembrane region" description="Helical" evidence="1">
    <location>
        <begin position="37"/>
        <end position="53"/>
    </location>
</feature>
<accession>A0ABN3GLL1</accession>
<evidence type="ECO:0000313" key="3">
    <source>
        <dbReference type="Proteomes" id="UP001501218"/>
    </source>
</evidence>
<keyword evidence="1" id="KW-0812">Transmembrane</keyword>